<dbReference type="InterPro" id="IPR045057">
    <property type="entry name" value="Gcn5-rel_NAT"/>
</dbReference>
<sequence length="91" mass="10319">MEYYDGDNRIYVTNDVDIEVGEITYVPSGEHLLIIEHTGVDPAYRGQGIAQELVRLVVEIAIMQGKKVIPLCPFANAEFKKHPEYQKIEAK</sequence>
<dbReference type="AlphaFoldDB" id="A0A1H9TIZ9"/>
<organism evidence="3 4">
    <name type="scientific">Isobaculum melis</name>
    <dbReference type="NCBI Taxonomy" id="142588"/>
    <lineage>
        <taxon>Bacteria</taxon>
        <taxon>Bacillati</taxon>
        <taxon>Bacillota</taxon>
        <taxon>Bacilli</taxon>
        <taxon>Lactobacillales</taxon>
        <taxon>Carnobacteriaceae</taxon>
        <taxon>Isobaculum</taxon>
    </lineage>
</organism>
<dbReference type="CDD" id="cd04301">
    <property type="entry name" value="NAT_SF"/>
    <property type="match status" value="1"/>
</dbReference>
<dbReference type="InterPro" id="IPR016181">
    <property type="entry name" value="Acyl_CoA_acyltransferase"/>
</dbReference>
<dbReference type="Pfam" id="PF14542">
    <property type="entry name" value="Acetyltransf_CG"/>
    <property type="match status" value="1"/>
</dbReference>
<dbReference type="InterPro" id="IPR031165">
    <property type="entry name" value="GNAT_YJDJ"/>
</dbReference>
<name>A0A1H9TIZ9_9LACT</name>
<accession>A0A1H9TIZ9</accession>
<evidence type="ECO:0000313" key="4">
    <source>
        <dbReference type="Proteomes" id="UP000198948"/>
    </source>
</evidence>
<evidence type="ECO:0000259" key="2">
    <source>
        <dbReference type="PROSITE" id="PS51729"/>
    </source>
</evidence>
<dbReference type="PROSITE" id="PS51186">
    <property type="entry name" value="GNAT"/>
    <property type="match status" value="1"/>
</dbReference>
<dbReference type="PANTHER" id="PTHR31435">
    <property type="entry name" value="PROTEIN NATD1"/>
    <property type="match status" value="1"/>
</dbReference>
<dbReference type="EMBL" id="FOHA01000014">
    <property type="protein sequence ID" value="SER97141.1"/>
    <property type="molecule type" value="Genomic_DNA"/>
</dbReference>
<dbReference type="PROSITE" id="PS51729">
    <property type="entry name" value="GNAT_YJDJ"/>
    <property type="match status" value="1"/>
</dbReference>
<protein>
    <submittedName>
        <fullName evidence="3">Uncharacterized protein</fullName>
    </submittedName>
</protein>
<dbReference type="PANTHER" id="PTHR31435:SF10">
    <property type="entry name" value="BSR4717 PROTEIN"/>
    <property type="match status" value="1"/>
</dbReference>
<feature type="domain" description="N-acetyltransferase" evidence="1">
    <location>
        <begin position="1"/>
        <end position="91"/>
    </location>
</feature>
<dbReference type="InterPro" id="IPR000182">
    <property type="entry name" value="GNAT_dom"/>
</dbReference>
<feature type="domain" description="N-acetyltransferase" evidence="2">
    <location>
        <begin position="2"/>
        <end position="90"/>
    </location>
</feature>
<reference evidence="3 4" key="1">
    <citation type="submission" date="2016-10" db="EMBL/GenBank/DDBJ databases">
        <authorList>
            <person name="de Groot N.N."/>
        </authorList>
    </citation>
    <scope>NUCLEOTIDE SEQUENCE [LARGE SCALE GENOMIC DNA]</scope>
    <source>
        <strain evidence="3 4">DSM 13760</strain>
    </source>
</reference>
<dbReference type="STRING" id="142588.SAMN04488559_1142"/>
<evidence type="ECO:0000259" key="1">
    <source>
        <dbReference type="PROSITE" id="PS51186"/>
    </source>
</evidence>
<dbReference type="GO" id="GO:0016747">
    <property type="term" value="F:acyltransferase activity, transferring groups other than amino-acyl groups"/>
    <property type="evidence" value="ECO:0007669"/>
    <property type="project" value="InterPro"/>
</dbReference>
<dbReference type="SUPFAM" id="SSF55729">
    <property type="entry name" value="Acyl-CoA N-acyltransferases (Nat)"/>
    <property type="match status" value="1"/>
</dbReference>
<dbReference type="RefSeq" id="WP_092653028.1">
    <property type="nucleotide sequence ID" value="NZ_FOHA01000014.1"/>
</dbReference>
<keyword evidence="4" id="KW-1185">Reference proteome</keyword>
<dbReference type="Gene3D" id="3.40.630.30">
    <property type="match status" value="1"/>
</dbReference>
<gene>
    <name evidence="3" type="ORF">SAMN04488559_1142</name>
</gene>
<proteinExistence type="predicted"/>
<dbReference type="Proteomes" id="UP000198948">
    <property type="component" value="Unassembled WGS sequence"/>
</dbReference>
<dbReference type="OrthoDB" id="9793389at2"/>
<evidence type="ECO:0000313" key="3">
    <source>
        <dbReference type="EMBL" id="SER97141.1"/>
    </source>
</evidence>